<reference evidence="2" key="2">
    <citation type="submission" date="2021-02" db="EMBL/GenBank/DDBJ databases">
        <authorList>
            <person name="Kimball J.A."/>
            <person name="Haas M.W."/>
            <person name="Macchietto M."/>
            <person name="Kono T."/>
            <person name="Duquette J."/>
            <person name="Shao M."/>
        </authorList>
    </citation>
    <scope>NUCLEOTIDE SEQUENCE</scope>
    <source>
        <tissue evidence="2">Fresh leaf tissue</tissue>
    </source>
</reference>
<keyword evidence="3" id="KW-1185">Reference proteome</keyword>
<dbReference type="Pfam" id="PF00122">
    <property type="entry name" value="E1-E2_ATPase"/>
    <property type="match status" value="1"/>
</dbReference>
<organism evidence="2 3">
    <name type="scientific">Zizania palustris</name>
    <name type="common">Northern wild rice</name>
    <dbReference type="NCBI Taxonomy" id="103762"/>
    <lineage>
        <taxon>Eukaryota</taxon>
        <taxon>Viridiplantae</taxon>
        <taxon>Streptophyta</taxon>
        <taxon>Embryophyta</taxon>
        <taxon>Tracheophyta</taxon>
        <taxon>Spermatophyta</taxon>
        <taxon>Magnoliopsida</taxon>
        <taxon>Liliopsida</taxon>
        <taxon>Poales</taxon>
        <taxon>Poaceae</taxon>
        <taxon>BOP clade</taxon>
        <taxon>Oryzoideae</taxon>
        <taxon>Oryzeae</taxon>
        <taxon>Zizaniinae</taxon>
        <taxon>Zizania</taxon>
    </lineage>
</organism>
<dbReference type="OrthoDB" id="116380at2759"/>
<evidence type="ECO:0000313" key="2">
    <source>
        <dbReference type="EMBL" id="KAG8088348.1"/>
    </source>
</evidence>
<dbReference type="InterPro" id="IPR059000">
    <property type="entry name" value="ATPase_P-type_domA"/>
</dbReference>
<proteinExistence type="predicted"/>
<gene>
    <name evidence="2" type="ORF">GUJ93_ZPchr0010g10096</name>
</gene>
<evidence type="ECO:0000313" key="3">
    <source>
        <dbReference type="Proteomes" id="UP000729402"/>
    </source>
</evidence>
<reference evidence="2" key="1">
    <citation type="journal article" date="2021" name="bioRxiv">
        <title>Whole Genome Assembly and Annotation of Northern Wild Rice, Zizania palustris L., Supports a Whole Genome Duplication in the Zizania Genus.</title>
        <authorList>
            <person name="Haas M."/>
            <person name="Kono T."/>
            <person name="Macchietto M."/>
            <person name="Millas R."/>
            <person name="McGilp L."/>
            <person name="Shao M."/>
            <person name="Duquette J."/>
            <person name="Hirsch C.N."/>
            <person name="Kimball J."/>
        </authorList>
    </citation>
    <scope>NUCLEOTIDE SEQUENCE</scope>
    <source>
        <tissue evidence="2">Fresh leaf tissue</tissue>
    </source>
</reference>
<dbReference type="AlphaFoldDB" id="A0A8J6BRH1"/>
<dbReference type="Proteomes" id="UP000729402">
    <property type="component" value="Unassembled WGS sequence"/>
</dbReference>
<sequence>MWLCGYVSDEPGRWERIKACLVVSNACKKLARQASFLTVDQFYQSHLTPLQVRNFLTKSIFIEENNVGNVTVALMACLAAKAKVYHNVHWTDKDADILVLGDIINIKLGDIIPAYIYLLEGSQNCHMIV</sequence>
<name>A0A8J6BRH1_ZIZPA</name>
<feature type="domain" description="P-type ATPase A" evidence="1">
    <location>
        <begin position="79"/>
        <end position="125"/>
    </location>
</feature>
<dbReference type="PANTHER" id="PTHR42861">
    <property type="entry name" value="CALCIUM-TRANSPORTING ATPASE"/>
    <property type="match status" value="1"/>
</dbReference>
<protein>
    <recommendedName>
        <fullName evidence="1">P-type ATPase A domain-containing protein</fullName>
    </recommendedName>
</protein>
<comment type="caution">
    <text evidence="2">The sequence shown here is derived from an EMBL/GenBank/DDBJ whole genome shotgun (WGS) entry which is preliminary data.</text>
</comment>
<accession>A0A8J6BRH1</accession>
<dbReference type="EMBL" id="JAAALK010000082">
    <property type="protein sequence ID" value="KAG8088348.1"/>
    <property type="molecule type" value="Genomic_DNA"/>
</dbReference>
<evidence type="ECO:0000259" key="1">
    <source>
        <dbReference type="Pfam" id="PF00122"/>
    </source>
</evidence>